<evidence type="ECO:0000313" key="2">
    <source>
        <dbReference type="EMBL" id="QJA88188.1"/>
    </source>
</evidence>
<evidence type="ECO:0000313" key="3">
    <source>
        <dbReference type="EMBL" id="QJH99948.1"/>
    </source>
</evidence>
<organism evidence="1">
    <name type="scientific">viral metagenome</name>
    <dbReference type="NCBI Taxonomy" id="1070528"/>
    <lineage>
        <taxon>unclassified sequences</taxon>
        <taxon>metagenomes</taxon>
        <taxon>organismal metagenomes</taxon>
    </lineage>
</organism>
<reference evidence="1" key="1">
    <citation type="submission" date="2020-03" db="EMBL/GenBank/DDBJ databases">
        <title>The deep terrestrial virosphere.</title>
        <authorList>
            <person name="Holmfeldt K."/>
            <person name="Nilsson E."/>
            <person name="Simone D."/>
            <person name="Lopez-Fernandez M."/>
            <person name="Wu X."/>
            <person name="de Brujin I."/>
            <person name="Lundin D."/>
            <person name="Andersson A."/>
            <person name="Bertilsson S."/>
            <person name="Dopson M."/>
        </authorList>
    </citation>
    <scope>NUCLEOTIDE SEQUENCE</scope>
    <source>
        <strain evidence="1">MM415A00812</strain>
        <strain evidence="2">MM415B02814</strain>
        <strain evidence="3">TM448B01736</strain>
    </source>
</reference>
<gene>
    <name evidence="1" type="ORF">MM415A00812_0010</name>
    <name evidence="2" type="ORF">MM415B02814_0009</name>
    <name evidence="3" type="ORF">TM448B01736_0013</name>
</gene>
<dbReference type="EMBL" id="MT142760">
    <property type="protein sequence ID" value="QJA88188.1"/>
    <property type="molecule type" value="Genomic_DNA"/>
</dbReference>
<dbReference type="EMBL" id="MT144818">
    <property type="protein sequence ID" value="QJH99948.1"/>
    <property type="molecule type" value="Genomic_DNA"/>
</dbReference>
<protein>
    <submittedName>
        <fullName evidence="1">Uncharacterized protein</fullName>
    </submittedName>
</protein>
<proteinExistence type="predicted"/>
<accession>A0A6M3KEI3</accession>
<dbReference type="EMBL" id="MT142400">
    <property type="protein sequence ID" value="QJA79955.1"/>
    <property type="molecule type" value="Genomic_DNA"/>
</dbReference>
<dbReference type="AlphaFoldDB" id="A0A6M3KEI3"/>
<name>A0A6M3KEI3_9ZZZZ</name>
<evidence type="ECO:0000313" key="1">
    <source>
        <dbReference type="EMBL" id="QJA79955.1"/>
    </source>
</evidence>
<sequence length="187" mass="21135">MKGMLILILLLPLFLTAQNKDVYVRGGYIFINVKIIEDQEKYIKVDLISEERIIIKTVITNIVDTEFQDRTPAIIEPDKKPAPTIIMEKQQQKLITDQLIPLKLSLLGLSLALVYDNFYNASLITDTIDDFKKAKLNTSDLENQRTPKYVVGIAALITAVVISYDLVSNTKVSASPHGINLSYKYNF</sequence>